<keyword evidence="17" id="KW-1185">Reference proteome</keyword>
<evidence type="ECO:0000259" key="15">
    <source>
        <dbReference type="PROSITE" id="PS50178"/>
    </source>
</evidence>
<name>A0A2R5G185_9STRA</name>
<dbReference type="Pfam" id="PF00069">
    <property type="entry name" value="Pkinase"/>
    <property type="match status" value="1"/>
</dbReference>
<dbReference type="PROSITE" id="PS00108">
    <property type="entry name" value="PROTEIN_KINASE_ST"/>
    <property type="match status" value="1"/>
</dbReference>
<dbReference type="InterPro" id="IPR017455">
    <property type="entry name" value="Znf_FYVE-rel"/>
</dbReference>
<evidence type="ECO:0000256" key="9">
    <source>
        <dbReference type="PIRSR" id="PIRSR630616-1"/>
    </source>
</evidence>
<dbReference type="SMART" id="SM00064">
    <property type="entry name" value="FYVE"/>
    <property type="match status" value="1"/>
</dbReference>
<feature type="domain" description="FYVE-type" evidence="15">
    <location>
        <begin position="514"/>
        <end position="574"/>
    </location>
</feature>
<feature type="compositionally biased region" description="Acidic residues" evidence="13">
    <location>
        <begin position="420"/>
        <end position="435"/>
    </location>
</feature>
<keyword evidence="2" id="KW-0808">Transferase</keyword>
<dbReference type="InterPro" id="IPR000306">
    <property type="entry name" value="Znf_FYVE"/>
</dbReference>
<feature type="binding site" evidence="10">
    <location>
        <position position="193"/>
    </location>
    <ligand>
        <name>ATP</name>
        <dbReference type="ChEBI" id="CHEBI:30616"/>
    </ligand>
</feature>
<evidence type="ECO:0000313" key="17">
    <source>
        <dbReference type="Proteomes" id="UP000241890"/>
    </source>
</evidence>
<accession>A0A2R5G185</accession>
<dbReference type="GO" id="GO:0008270">
    <property type="term" value="F:zinc ion binding"/>
    <property type="evidence" value="ECO:0007669"/>
    <property type="project" value="UniProtKB-KW"/>
</dbReference>
<reference evidence="16 17" key="1">
    <citation type="submission" date="2017-12" db="EMBL/GenBank/DDBJ databases">
        <title>Sequencing, de novo assembly and annotation of complete genome of a new Thraustochytrid species, strain FCC1311.</title>
        <authorList>
            <person name="Sedici K."/>
            <person name="Godart F."/>
            <person name="Aiese Cigliano R."/>
            <person name="Sanseverino W."/>
            <person name="Barakat M."/>
            <person name="Ortet P."/>
            <person name="Marechal E."/>
            <person name="Cagnac O."/>
            <person name="Amato A."/>
        </authorList>
    </citation>
    <scope>NUCLEOTIDE SEQUENCE [LARGE SCALE GENOMIC DNA]</scope>
</reference>
<evidence type="ECO:0000256" key="10">
    <source>
        <dbReference type="PIRSR" id="PIRSR630616-2"/>
    </source>
</evidence>
<feature type="compositionally biased region" description="Gly residues" evidence="13">
    <location>
        <begin position="392"/>
        <end position="405"/>
    </location>
</feature>
<dbReference type="PANTHER" id="PTHR24350">
    <property type="entry name" value="SERINE/THREONINE-PROTEIN KINASE IAL-RELATED"/>
    <property type="match status" value="1"/>
</dbReference>
<sequence length="577" mass="63986">MIAAKGRKLFSDFHIAQAEYAQEWGKSQGEEGVADLFQTEAPRLHGLYEIVRAEAAGVTAVVFRGKSLKTGQIVALKFVRIQVKGISDEARRKDCKEEARLQRLCAHENVVNLLDFEVGQKFAIFVLEYVDRTLLQKIVDSNENELYCERTAAKYIRDIALALQKCHARGVVHMDVKLDNILCTAGNVAKLCDFGVAEQMHHPNAPIHRHVAAPLFAPPEVHTLGLCDTAADMWSLGVVLYILLCGYPPFKETELKKRILHARYVFPERDWTQVSVMARDLVSRLLVLDVAQRFTADQVLAHPWIQALSTMPSRAEQPSTAPSTSASHTTSTDGGHFNSTKNSAIDKQNVDDVNDDVNNAANDADDDKEEDADEEEKKQRQIFSSAASAPLGGHGEGQGQGGQVGPFGPNTNVAATAEQDAGDENDEDDEDDGTESSESPLTEKDLLVQAKFKRRESIVSAAEGMSRPRPRRKSSSATKPPKATQAAPPPRSKRLVREKSFDVQPEEVMDWIDDSEAVSCRICDAEFTLFVRKHHCRNCSNLMCDSCSSHRRRLKILEVKEAVRVCKLCAAHLPNHR</sequence>
<feature type="region of interest" description="Disordered" evidence="13">
    <location>
        <begin position="311"/>
        <end position="494"/>
    </location>
</feature>
<dbReference type="PROSITE" id="PS50178">
    <property type="entry name" value="ZF_FYVE"/>
    <property type="match status" value="1"/>
</dbReference>
<dbReference type="GO" id="GO:0005524">
    <property type="term" value="F:ATP binding"/>
    <property type="evidence" value="ECO:0007669"/>
    <property type="project" value="UniProtKB-KW"/>
</dbReference>
<evidence type="ECO:0000256" key="3">
    <source>
        <dbReference type="ARBA" id="ARBA00022723"/>
    </source>
</evidence>
<evidence type="ECO:0000256" key="12">
    <source>
        <dbReference type="PROSITE-ProRule" id="PRU00091"/>
    </source>
</evidence>
<dbReference type="EMBL" id="BEYU01000008">
    <property type="protein sequence ID" value="GBG24787.1"/>
    <property type="molecule type" value="Genomic_DNA"/>
</dbReference>
<feature type="compositionally biased region" description="Polar residues" evidence="13">
    <location>
        <begin position="337"/>
        <end position="346"/>
    </location>
</feature>
<evidence type="ECO:0000256" key="11">
    <source>
        <dbReference type="PIRSR" id="PIRSR630616-3"/>
    </source>
</evidence>
<evidence type="ECO:0000256" key="6">
    <source>
        <dbReference type="ARBA" id="ARBA00022777"/>
    </source>
</evidence>
<dbReference type="InParanoid" id="A0A2R5G185"/>
<dbReference type="PROSITE" id="PS50011">
    <property type="entry name" value="PROTEIN_KINASE_DOM"/>
    <property type="match status" value="1"/>
</dbReference>
<feature type="compositionally biased region" description="Acidic residues" evidence="13">
    <location>
        <begin position="363"/>
        <end position="374"/>
    </location>
</feature>
<dbReference type="InterPro" id="IPR000719">
    <property type="entry name" value="Prot_kinase_dom"/>
</dbReference>
<evidence type="ECO:0000256" key="4">
    <source>
        <dbReference type="ARBA" id="ARBA00022741"/>
    </source>
</evidence>
<feature type="compositionally biased region" description="Low complexity" evidence="13">
    <location>
        <begin position="318"/>
        <end position="332"/>
    </location>
</feature>
<evidence type="ECO:0000256" key="2">
    <source>
        <dbReference type="ARBA" id="ARBA00022679"/>
    </source>
</evidence>
<dbReference type="Pfam" id="PF01363">
    <property type="entry name" value="FYVE"/>
    <property type="match status" value="1"/>
</dbReference>
<dbReference type="InterPro" id="IPR011009">
    <property type="entry name" value="Kinase-like_dom_sf"/>
</dbReference>
<feature type="binding site" evidence="10">
    <location>
        <position position="77"/>
    </location>
    <ligand>
        <name>ATP</name>
        <dbReference type="ChEBI" id="CHEBI:30616"/>
    </ligand>
</feature>
<feature type="compositionally biased region" description="Low complexity" evidence="13">
    <location>
        <begin position="475"/>
        <end position="486"/>
    </location>
</feature>
<organism evidence="16 17">
    <name type="scientific">Hondaea fermentalgiana</name>
    <dbReference type="NCBI Taxonomy" id="2315210"/>
    <lineage>
        <taxon>Eukaryota</taxon>
        <taxon>Sar</taxon>
        <taxon>Stramenopiles</taxon>
        <taxon>Bigyra</taxon>
        <taxon>Labyrinthulomycetes</taxon>
        <taxon>Thraustochytrida</taxon>
        <taxon>Thraustochytriidae</taxon>
        <taxon>Hondaea</taxon>
    </lineage>
</organism>
<protein>
    <submittedName>
        <fullName evidence="16">Protein kinase, putative</fullName>
    </submittedName>
</protein>
<dbReference type="InterPro" id="IPR011011">
    <property type="entry name" value="Znf_FYVE_PHD"/>
</dbReference>
<dbReference type="AlphaFoldDB" id="A0A2R5G185"/>
<dbReference type="SMART" id="SM00220">
    <property type="entry name" value="S_TKc"/>
    <property type="match status" value="1"/>
</dbReference>
<dbReference type="Gene3D" id="1.10.510.10">
    <property type="entry name" value="Transferase(Phosphotransferase) domain 1"/>
    <property type="match status" value="1"/>
</dbReference>
<dbReference type="Proteomes" id="UP000241890">
    <property type="component" value="Unassembled WGS sequence"/>
</dbReference>
<keyword evidence="1" id="KW-0723">Serine/threonine-protein kinase</keyword>
<proteinExistence type="predicted"/>
<evidence type="ECO:0000256" key="1">
    <source>
        <dbReference type="ARBA" id="ARBA00022527"/>
    </source>
</evidence>
<dbReference type="InterPro" id="IPR008271">
    <property type="entry name" value="Ser/Thr_kinase_AS"/>
</dbReference>
<evidence type="ECO:0000256" key="13">
    <source>
        <dbReference type="SAM" id="MobiDB-lite"/>
    </source>
</evidence>
<keyword evidence="7" id="KW-0862">Zinc</keyword>
<dbReference type="InterPro" id="IPR013083">
    <property type="entry name" value="Znf_RING/FYVE/PHD"/>
</dbReference>
<dbReference type="InterPro" id="IPR030616">
    <property type="entry name" value="Aur-like"/>
</dbReference>
<evidence type="ECO:0000256" key="5">
    <source>
        <dbReference type="ARBA" id="ARBA00022771"/>
    </source>
</evidence>
<keyword evidence="4 10" id="KW-0547">Nucleotide-binding</keyword>
<dbReference type="SUPFAM" id="SSF57903">
    <property type="entry name" value="FYVE/PHD zinc finger"/>
    <property type="match status" value="1"/>
</dbReference>
<gene>
    <name evidence="16" type="ORF">FCC1311_010052</name>
</gene>
<keyword evidence="3" id="KW-0479">Metal-binding</keyword>
<evidence type="ECO:0000259" key="14">
    <source>
        <dbReference type="PROSITE" id="PS50011"/>
    </source>
</evidence>
<evidence type="ECO:0000256" key="7">
    <source>
        <dbReference type="ARBA" id="ARBA00022833"/>
    </source>
</evidence>
<feature type="cross-link" description="Glycyl lysine isopeptide (Lys-Gly) (interchain with G-Cter in SUMO2)" evidence="11">
    <location>
        <position position="177"/>
    </location>
</feature>
<dbReference type="Gene3D" id="3.30.40.10">
    <property type="entry name" value="Zinc/RING finger domain, C3HC4 (zinc finger)"/>
    <property type="match status" value="1"/>
</dbReference>
<keyword evidence="8 10" id="KW-0067">ATP-binding</keyword>
<keyword evidence="6 16" id="KW-0418">Kinase</keyword>
<comment type="caution">
    <text evidence="16">The sequence shown here is derived from an EMBL/GenBank/DDBJ whole genome shotgun (WGS) entry which is preliminary data.</text>
</comment>
<feature type="domain" description="Protein kinase" evidence="14">
    <location>
        <begin position="48"/>
        <end position="305"/>
    </location>
</feature>
<dbReference type="GO" id="GO:0004674">
    <property type="term" value="F:protein serine/threonine kinase activity"/>
    <property type="evidence" value="ECO:0007669"/>
    <property type="project" value="UniProtKB-KW"/>
</dbReference>
<keyword evidence="5 12" id="KW-0863">Zinc-finger</keyword>
<evidence type="ECO:0000313" key="16">
    <source>
        <dbReference type="EMBL" id="GBG24787.1"/>
    </source>
</evidence>
<evidence type="ECO:0000256" key="8">
    <source>
        <dbReference type="ARBA" id="ARBA00022840"/>
    </source>
</evidence>
<feature type="active site" description="Proton acceptor" evidence="9">
    <location>
        <position position="175"/>
    </location>
</feature>
<dbReference type="SUPFAM" id="SSF56112">
    <property type="entry name" value="Protein kinase-like (PK-like)"/>
    <property type="match status" value="1"/>
</dbReference>
<dbReference type="OrthoDB" id="408964at2759"/>